<dbReference type="PROSITE" id="PS50088">
    <property type="entry name" value="ANK_REPEAT"/>
    <property type="match status" value="1"/>
</dbReference>
<gene>
    <name evidence="4" type="ORF">PHET_01163</name>
</gene>
<evidence type="ECO:0008006" key="6">
    <source>
        <dbReference type="Google" id="ProtNLM"/>
    </source>
</evidence>
<dbReference type="Proteomes" id="UP000748531">
    <property type="component" value="Unassembled WGS sequence"/>
</dbReference>
<keyword evidence="2 3" id="KW-0040">ANK repeat</keyword>
<sequence>MDKRDIDARDQLGLVPAMWACYGDRLENLLVLEKISRKHRYSSVKMTQDYNGLRCLYYALRSKHGFRCLEHLLTRHRAHTLDPNGQTVLHHAAVLGLLNACRIILKHTGHTLIDMVDRYNRTALHLATITGNGNVVKLLMEHQAKPDICDVQGFSPVHHARTRELHYCVYLFAKYKRLRMRQEHSKVKRLHSPSMQTIYGCNGENTVHVANFDELLSSSSSEIVFDSQEQNMREFESSIVPEGSLNSNGLLSQSGPVLRTPHVGEIYLQKRHTVALSKGATGVDRYSTFNLKESIDNLAHCSHQVRVTYLLYYAVKTTGLHTSVLC</sequence>
<dbReference type="Pfam" id="PF12796">
    <property type="entry name" value="Ank_2"/>
    <property type="match status" value="1"/>
</dbReference>
<dbReference type="AlphaFoldDB" id="A0A8J4TNG7"/>
<dbReference type="PROSITE" id="PS50297">
    <property type="entry name" value="ANK_REP_REGION"/>
    <property type="match status" value="1"/>
</dbReference>
<evidence type="ECO:0000256" key="1">
    <source>
        <dbReference type="ARBA" id="ARBA00022737"/>
    </source>
</evidence>
<comment type="caution">
    <text evidence="4">The sequence shown here is derived from an EMBL/GenBank/DDBJ whole genome shotgun (WGS) entry which is preliminary data.</text>
</comment>
<organism evidence="4 5">
    <name type="scientific">Paragonimus heterotremus</name>
    <dbReference type="NCBI Taxonomy" id="100268"/>
    <lineage>
        <taxon>Eukaryota</taxon>
        <taxon>Metazoa</taxon>
        <taxon>Spiralia</taxon>
        <taxon>Lophotrochozoa</taxon>
        <taxon>Platyhelminthes</taxon>
        <taxon>Trematoda</taxon>
        <taxon>Digenea</taxon>
        <taxon>Plagiorchiida</taxon>
        <taxon>Troglotremata</taxon>
        <taxon>Troglotrematidae</taxon>
        <taxon>Paragonimus</taxon>
    </lineage>
</organism>
<protein>
    <recommendedName>
        <fullName evidence="6">ANK_REP_REGION domain-containing protein</fullName>
    </recommendedName>
</protein>
<reference evidence="4" key="1">
    <citation type="submission" date="2019-05" db="EMBL/GenBank/DDBJ databases">
        <title>Annotation for the trematode Paragonimus heterotremus.</title>
        <authorList>
            <person name="Choi Y.-J."/>
        </authorList>
    </citation>
    <scope>NUCLEOTIDE SEQUENCE</scope>
    <source>
        <strain evidence="4">LC</strain>
    </source>
</reference>
<evidence type="ECO:0000256" key="2">
    <source>
        <dbReference type="ARBA" id="ARBA00023043"/>
    </source>
</evidence>
<accession>A0A8J4TNG7</accession>
<dbReference type="InterPro" id="IPR036770">
    <property type="entry name" value="Ankyrin_rpt-contain_sf"/>
</dbReference>
<dbReference type="InterPro" id="IPR002110">
    <property type="entry name" value="Ankyrin_rpt"/>
</dbReference>
<dbReference type="OrthoDB" id="539213at2759"/>
<evidence type="ECO:0000256" key="3">
    <source>
        <dbReference type="PROSITE-ProRule" id="PRU00023"/>
    </source>
</evidence>
<keyword evidence="1" id="KW-0677">Repeat</keyword>
<name>A0A8J4TNG7_9TREM</name>
<dbReference type="PANTHER" id="PTHR24198">
    <property type="entry name" value="ANKYRIN REPEAT AND PROTEIN KINASE DOMAIN-CONTAINING PROTEIN"/>
    <property type="match status" value="1"/>
</dbReference>
<evidence type="ECO:0000313" key="4">
    <source>
        <dbReference type="EMBL" id="KAF5405331.1"/>
    </source>
</evidence>
<dbReference type="SUPFAM" id="SSF48403">
    <property type="entry name" value="Ankyrin repeat"/>
    <property type="match status" value="1"/>
</dbReference>
<proteinExistence type="predicted"/>
<dbReference type="SMART" id="SM00248">
    <property type="entry name" value="ANK"/>
    <property type="match status" value="2"/>
</dbReference>
<evidence type="ECO:0000313" key="5">
    <source>
        <dbReference type="Proteomes" id="UP000748531"/>
    </source>
</evidence>
<dbReference type="PANTHER" id="PTHR24198:SF165">
    <property type="entry name" value="ANKYRIN REPEAT-CONTAINING PROTEIN-RELATED"/>
    <property type="match status" value="1"/>
</dbReference>
<feature type="repeat" description="ANK" evidence="3">
    <location>
        <begin position="119"/>
        <end position="151"/>
    </location>
</feature>
<keyword evidence="5" id="KW-1185">Reference proteome</keyword>
<dbReference type="Gene3D" id="1.25.40.20">
    <property type="entry name" value="Ankyrin repeat-containing domain"/>
    <property type="match status" value="1"/>
</dbReference>
<dbReference type="EMBL" id="LUCH01000367">
    <property type="protein sequence ID" value="KAF5405331.1"/>
    <property type="molecule type" value="Genomic_DNA"/>
</dbReference>